<comment type="caution">
    <text evidence="2">The sequence shown here is derived from an EMBL/GenBank/DDBJ whole genome shotgun (WGS) entry which is preliminary data.</text>
</comment>
<dbReference type="EMBL" id="CAJEWN010000050">
    <property type="protein sequence ID" value="CAD2152391.1"/>
    <property type="molecule type" value="Genomic_DNA"/>
</dbReference>
<feature type="signal peptide" evidence="1">
    <location>
        <begin position="1"/>
        <end position="24"/>
    </location>
</feature>
<reference evidence="2 3" key="1">
    <citation type="submission" date="2020-08" db="EMBL/GenBank/DDBJ databases">
        <authorList>
            <person name="Koutsovoulos G."/>
            <person name="Danchin GJ E."/>
        </authorList>
    </citation>
    <scope>NUCLEOTIDE SEQUENCE [LARGE SCALE GENOMIC DNA]</scope>
</reference>
<organism evidence="2 3">
    <name type="scientific">Meloidogyne enterolobii</name>
    <name type="common">Root-knot nematode worm</name>
    <name type="synonym">Meloidogyne mayaguensis</name>
    <dbReference type="NCBI Taxonomy" id="390850"/>
    <lineage>
        <taxon>Eukaryota</taxon>
        <taxon>Metazoa</taxon>
        <taxon>Ecdysozoa</taxon>
        <taxon>Nematoda</taxon>
        <taxon>Chromadorea</taxon>
        <taxon>Rhabditida</taxon>
        <taxon>Tylenchina</taxon>
        <taxon>Tylenchomorpha</taxon>
        <taxon>Tylenchoidea</taxon>
        <taxon>Meloidogynidae</taxon>
        <taxon>Meloidogyninae</taxon>
        <taxon>Meloidogyne</taxon>
    </lineage>
</organism>
<dbReference type="OrthoDB" id="5900791at2759"/>
<proteinExistence type="predicted"/>
<keyword evidence="1" id="KW-0732">Signal</keyword>
<protein>
    <submittedName>
        <fullName evidence="2">Uncharacterized protein</fullName>
    </submittedName>
</protein>
<evidence type="ECO:0000256" key="1">
    <source>
        <dbReference type="SAM" id="SignalP"/>
    </source>
</evidence>
<evidence type="ECO:0000313" key="3">
    <source>
        <dbReference type="Proteomes" id="UP000580250"/>
    </source>
</evidence>
<name>A0A6V7UBA1_MELEN</name>
<accession>A0A6V7UBA1</accession>
<dbReference type="AlphaFoldDB" id="A0A6V7UBA1"/>
<gene>
    <name evidence="2" type="ORF">MENT_LOCUS10745</name>
</gene>
<dbReference type="Proteomes" id="UP000580250">
    <property type="component" value="Unassembled WGS sequence"/>
</dbReference>
<sequence length="149" mass="16687">MITIRTMLFLTIFLFIHFISFCDSTLLEECNEVYELDDKYNMKECKCALDANTCSDSLLALQTCRGSVKVLKNTSDCEIINSQCSTAEKNSCLDGVCGCFKTMINCIFQHKCTPINTDKKSRSIGVIAAFSGFIEGNFGKNPTELRKED</sequence>
<feature type="chain" id="PRO_5027861508" evidence="1">
    <location>
        <begin position="25"/>
        <end position="149"/>
    </location>
</feature>
<evidence type="ECO:0000313" key="2">
    <source>
        <dbReference type="EMBL" id="CAD2152391.1"/>
    </source>
</evidence>